<organism evidence="2 3">
    <name type="scientific">Clostridium innocuum</name>
    <dbReference type="NCBI Taxonomy" id="1522"/>
    <lineage>
        <taxon>Bacteria</taxon>
        <taxon>Bacillati</taxon>
        <taxon>Bacillota</taxon>
        <taxon>Clostridia</taxon>
        <taxon>Eubacteriales</taxon>
        <taxon>Clostridiaceae</taxon>
        <taxon>Clostridium</taxon>
    </lineage>
</organism>
<protein>
    <recommendedName>
        <fullName evidence="1">AAA-ATPase-like domain-containing protein</fullName>
    </recommendedName>
</protein>
<gene>
    <name evidence="2" type="ORF">DXA38_02320</name>
</gene>
<accession>A0A3E2W334</accession>
<dbReference type="RefSeq" id="WP_117441798.1">
    <property type="nucleotide sequence ID" value="NZ_JAJFEN010000008.1"/>
</dbReference>
<dbReference type="Pfam" id="PF08011">
    <property type="entry name" value="PDDEXK_9"/>
    <property type="match status" value="1"/>
</dbReference>
<dbReference type="AlphaFoldDB" id="A0A3E2W334"/>
<evidence type="ECO:0000313" key="3">
    <source>
        <dbReference type="Proteomes" id="UP000260025"/>
    </source>
</evidence>
<comment type="caution">
    <text evidence="2">The sequence shown here is derived from an EMBL/GenBank/DDBJ whole genome shotgun (WGS) entry which is preliminary data.</text>
</comment>
<reference evidence="2 3" key="1">
    <citation type="submission" date="2018-08" db="EMBL/GenBank/DDBJ databases">
        <title>A genome reference for cultivated species of the human gut microbiota.</title>
        <authorList>
            <person name="Zou Y."/>
            <person name="Xue W."/>
            <person name="Luo G."/>
        </authorList>
    </citation>
    <scope>NUCLEOTIDE SEQUENCE [LARGE SCALE GENOMIC DNA]</scope>
    <source>
        <strain evidence="2 3">OF01-2LB</strain>
    </source>
</reference>
<sequence length="546" mass="63858">MKQIPIGIENFKELIDKDYYYVDKTLFISDVLKEKVALCTRPRRFGKTLNMSMLYYFFSIRQADNAYLFDGLEISKDKEAMQYQNQYPVIFMSLKDLKDLSFQDQLNNFQIILSEIISRNQELLISEHLDEMDRDLLKRYKTGTVNKAQLQNGLRFISSCLEKHWKKKVVLLIDEYDVPLQSAYLNGYYDDMVFFLKNMLSAALKTNDALEKGILTGCLRIARESIFTGLNNFKVITIFDDTSNQQFGFTQKEMDLLLSDYQAEAYRDKVKEWYDGYQFGSCDIYNPWSVLMYIEKLNKTHMHEPESFWANTSGNDIIYRYIKEANPKMREEFDILVSGGVIEKPIKDTITYREMDQINNVYSFLLFTGYLKAMKCVDNEKRIYQLSIPNKEIKQIYVSIFSEWFNEQVEHNGTSFVEALRKEQIRNATEILNNVLFQSISYFDYDEKFYHGLLLGMLNDYIVASNKEYGLGRADIAILPRSIMDRGLLLELKIAASMAEVRAMAQKACEQIRQQKYMEGLLANGYEDVIGYGIAFYKKSCVITKV</sequence>
<dbReference type="PANTHER" id="PTHR34825">
    <property type="entry name" value="CONSERVED PROTEIN, WITH A WEAK D-GALACTARATE DEHYDRATASE/ALTRONATE HYDROLASE DOMAIN"/>
    <property type="match status" value="1"/>
</dbReference>
<dbReference type="EMBL" id="QVEV01000002">
    <property type="protein sequence ID" value="RGC18553.1"/>
    <property type="molecule type" value="Genomic_DNA"/>
</dbReference>
<dbReference type="Proteomes" id="UP000260025">
    <property type="component" value="Unassembled WGS sequence"/>
</dbReference>
<evidence type="ECO:0000259" key="1">
    <source>
        <dbReference type="Pfam" id="PF09820"/>
    </source>
</evidence>
<feature type="domain" description="AAA-ATPase-like" evidence="1">
    <location>
        <begin position="5"/>
        <end position="227"/>
    </location>
</feature>
<proteinExistence type="predicted"/>
<dbReference type="InterPro" id="IPR018631">
    <property type="entry name" value="AAA-ATPase-like_dom"/>
</dbReference>
<dbReference type="OrthoDB" id="9766673at2"/>
<evidence type="ECO:0000313" key="2">
    <source>
        <dbReference type="EMBL" id="RGC18553.1"/>
    </source>
</evidence>
<name>A0A3E2W334_CLOIN</name>
<dbReference type="InterPro" id="IPR012547">
    <property type="entry name" value="PDDEXK_9"/>
</dbReference>
<dbReference type="PANTHER" id="PTHR34825:SF1">
    <property type="entry name" value="AAA-ATPASE-LIKE DOMAIN-CONTAINING PROTEIN"/>
    <property type="match status" value="1"/>
</dbReference>
<dbReference type="Pfam" id="PF09820">
    <property type="entry name" value="AAA-ATPase_like"/>
    <property type="match status" value="1"/>
</dbReference>